<dbReference type="AlphaFoldDB" id="A0A437MNZ9"/>
<dbReference type="GO" id="GO:0015774">
    <property type="term" value="P:polysaccharide transport"/>
    <property type="evidence" value="ECO:0007669"/>
    <property type="project" value="InterPro"/>
</dbReference>
<name>A0A437MNZ9_9PROT</name>
<dbReference type="InterPro" id="IPR007833">
    <property type="entry name" value="Capsule_polysaccharide_synth"/>
</dbReference>
<dbReference type="Pfam" id="PF05159">
    <property type="entry name" value="Capsule_synth"/>
    <property type="match status" value="2"/>
</dbReference>
<reference evidence="1 2" key="1">
    <citation type="submission" date="2019-01" db="EMBL/GenBank/DDBJ databases">
        <authorList>
            <person name="Chen W.-M."/>
        </authorList>
    </citation>
    <scope>NUCLEOTIDE SEQUENCE [LARGE SCALE GENOMIC DNA]</scope>
    <source>
        <strain evidence="1 2">CCP-6</strain>
    </source>
</reference>
<dbReference type="GO" id="GO:0000271">
    <property type="term" value="P:polysaccharide biosynthetic process"/>
    <property type="evidence" value="ECO:0007669"/>
    <property type="project" value="InterPro"/>
</dbReference>
<evidence type="ECO:0000313" key="2">
    <source>
        <dbReference type="Proteomes" id="UP000282957"/>
    </source>
</evidence>
<organism evidence="1 2">
    <name type="scientific">Rhodovarius crocodyli</name>
    <dbReference type="NCBI Taxonomy" id="1979269"/>
    <lineage>
        <taxon>Bacteria</taxon>
        <taxon>Pseudomonadati</taxon>
        <taxon>Pseudomonadota</taxon>
        <taxon>Alphaproteobacteria</taxon>
        <taxon>Acetobacterales</taxon>
        <taxon>Roseomonadaceae</taxon>
        <taxon>Rhodovarius</taxon>
    </lineage>
</organism>
<keyword evidence="2" id="KW-1185">Reference proteome</keyword>
<gene>
    <name evidence="1" type="ORF">EOD42_04545</name>
</gene>
<proteinExistence type="predicted"/>
<dbReference type="CDD" id="cd16439">
    <property type="entry name" value="beta_Kdo_transferase_KpsC_2"/>
    <property type="match status" value="1"/>
</dbReference>
<protein>
    <recommendedName>
        <fullName evidence="3">Capsular polysaccharide biosynthesis protein</fullName>
    </recommendedName>
</protein>
<dbReference type="OrthoDB" id="543755at2"/>
<sequence>MQVGHRRRALIQEAVEKHDILHRPQIGVPAALLRRWPHLPGFLPDYAVVPGAGPGLVAGEILEEPWTAPAFAGAQRPVALVFPGLPRTEATPDPDLLAAMLGCDPAPLAAALPYTRFACPFTGRPLAAEEAVAILALWRGRAAENHRVKFLLHMQKWKRRDIGHVFGTGAGHPPFAETPAEAMRPGAVVAAWAARVTAQDEALAARQGTEIWRVEDGFLRSVGLGVNFAPAASLAVDPLGIHYDPSRPSLLETILAQTDFTPGLQARAAALRGAIAARNITKYNVAGQAVPLPPSPGRARLLVVGQVEDDASIRLGAAEIRTNLGLLAAVRAANPDAFIAFKPHPDVETGYRRGYVPDRAALRYADTVTRAPIGGLFGQVQALHSITSLAGFEALLRGLSVTCWGRPFYAGWGLTTDMAPPPRRGRALSLDALVAGCLILYPRYHDPVTQLPCTPEIVLARLADPAAWPALPAGRRAYLLWWKFQGRLLKLARQTGVWRR</sequence>
<evidence type="ECO:0008006" key="3">
    <source>
        <dbReference type="Google" id="ProtNLM"/>
    </source>
</evidence>
<evidence type="ECO:0000313" key="1">
    <source>
        <dbReference type="EMBL" id="RVT99363.1"/>
    </source>
</evidence>
<dbReference type="EMBL" id="SACL01000001">
    <property type="protein sequence ID" value="RVT99363.1"/>
    <property type="molecule type" value="Genomic_DNA"/>
</dbReference>
<dbReference type="Proteomes" id="UP000282957">
    <property type="component" value="Unassembled WGS sequence"/>
</dbReference>
<comment type="caution">
    <text evidence="1">The sequence shown here is derived from an EMBL/GenBank/DDBJ whole genome shotgun (WGS) entry which is preliminary data.</text>
</comment>
<accession>A0A437MNZ9</accession>